<proteinExistence type="predicted"/>
<comment type="caution">
    <text evidence="2">The sequence shown here is derived from an EMBL/GenBank/DDBJ whole genome shotgun (WGS) entry which is preliminary data.</text>
</comment>
<dbReference type="Proteomes" id="UP000325576">
    <property type="component" value="Unassembled WGS sequence"/>
</dbReference>
<accession>A0A0C2W849</accession>
<feature type="region of interest" description="Disordered" evidence="1">
    <location>
        <begin position="1"/>
        <end position="34"/>
    </location>
</feature>
<organism evidence="2 3">
    <name type="scientific">Rhodococcus erythropolis</name>
    <name type="common">Arthrobacter picolinophilus</name>
    <dbReference type="NCBI Taxonomy" id="1833"/>
    <lineage>
        <taxon>Bacteria</taxon>
        <taxon>Bacillati</taxon>
        <taxon>Actinomycetota</taxon>
        <taxon>Actinomycetes</taxon>
        <taxon>Mycobacteriales</taxon>
        <taxon>Nocardiaceae</taxon>
        <taxon>Rhodococcus</taxon>
        <taxon>Rhodococcus erythropolis group</taxon>
    </lineage>
</organism>
<sequence>MSTDRPPRSNNPAAFNRSVKDRIRNETTPRGRSTDQLRREFFLQRFLARVFSEPGERWLLKGGASLLVRRSDARYSQDIGLLHTSAAVADALYELVAIAETDSDLDPFRFVFDTPRLMTGGVSGASVKVKVYLGAVQLADFPIDLSTELVPVGDVDYQLPHPVVEMDELAPMPKFALYPLPQQVSDKVCAMYERYGDLQQPSTRYHDLVDLALIVTARALDAALTRTALQQESARRTLTLPTSLAEPAPSWTVGYATIAKTVSGLPEHAREIAGALRIVGQCLDPLLGRHLDRGTWNPIESNWSMS</sequence>
<reference evidence="2 3" key="1">
    <citation type="journal article" date="2017" name="Poromechanics V (2013)">
        <title>Genomic Characterization of the Arsenic-Tolerant Actinobacterium, &lt;i&gt;Rhodococcus erythropolis&lt;/i&gt; S43.</title>
        <authorList>
            <person name="Retamal-Morales G."/>
            <person name="Mehnert M."/>
            <person name="Schwabe R."/>
            <person name="Tischler D."/>
            <person name="Schloemann M."/>
            <person name="Levican G.J."/>
        </authorList>
    </citation>
    <scope>NUCLEOTIDE SEQUENCE [LARGE SCALE GENOMIC DNA]</scope>
    <source>
        <strain evidence="2 3">S43</strain>
    </source>
</reference>
<protein>
    <recommendedName>
        <fullName evidence="4">Nucleotidyl transferase AbiEii/AbiGii toxin family protein</fullName>
    </recommendedName>
</protein>
<feature type="compositionally biased region" description="Polar residues" evidence="1">
    <location>
        <begin position="1"/>
        <end position="13"/>
    </location>
</feature>
<evidence type="ECO:0000313" key="3">
    <source>
        <dbReference type="Proteomes" id="UP000325576"/>
    </source>
</evidence>
<evidence type="ECO:0000256" key="1">
    <source>
        <dbReference type="SAM" id="MobiDB-lite"/>
    </source>
</evidence>
<evidence type="ECO:0008006" key="4">
    <source>
        <dbReference type="Google" id="ProtNLM"/>
    </source>
</evidence>
<gene>
    <name evidence="2" type="ORF">BS297_09510</name>
</gene>
<dbReference type="InterPro" id="IPR014942">
    <property type="entry name" value="AbiEii"/>
</dbReference>
<dbReference type="EMBL" id="MRBO01000305">
    <property type="protein sequence ID" value="KAB2585615.1"/>
    <property type="molecule type" value="Genomic_DNA"/>
</dbReference>
<dbReference type="AlphaFoldDB" id="A0A0C2W849"/>
<name>A0A0C2W849_RHOER</name>
<evidence type="ECO:0000313" key="2">
    <source>
        <dbReference type="EMBL" id="KAB2585615.1"/>
    </source>
</evidence>
<feature type="compositionally biased region" description="Basic and acidic residues" evidence="1">
    <location>
        <begin position="18"/>
        <end position="34"/>
    </location>
</feature>
<dbReference type="Pfam" id="PF08843">
    <property type="entry name" value="AbiEii"/>
    <property type="match status" value="1"/>
</dbReference>